<name>T2JQ94_CROWT</name>
<dbReference type="AlphaFoldDB" id="T2JQ94"/>
<dbReference type="RefSeq" id="WP_231599267.1">
    <property type="nucleotide sequence ID" value="NZ_CAQN01000588.1"/>
</dbReference>
<evidence type="ECO:0000313" key="2">
    <source>
        <dbReference type="Proteomes" id="UP000018130"/>
    </source>
</evidence>
<reference evidence="1 2" key="2">
    <citation type="submission" date="2013-09" db="EMBL/GenBank/DDBJ databases">
        <title>Whole genome comparison of six Crocosphaera watsonii strains with differing phenotypes.</title>
        <authorList>
            <person name="Bench S.R."/>
            <person name="Heller P."/>
            <person name="Frank I."/>
            <person name="Arciniega M."/>
            <person name="Shilova I.N."/>
            <person name="Zehr J.P."/>
        </authorList>
    </citation>
    <scope>NUCLEOTIDE SEQUENCE [LARGE SCALE GENOMIC DNA]</scope>
    <source>
        <strain evidence="1 2">WH 0402</strain>
    </source>
</reference>
<evidence type="ECO:0000313" key="1">
    <source>
        <dbReference type="EMBL" id="CCQ67375.1"/>
    </source>
</evidence>
<protein>
    <submittedName>
        <fullName evidence="1">Uncharacterized protein</fullName>
    </submittedName>
</protein>
<accession>T2JQ94</accession>
<sequence>MTNKIIETSDFRLLMPEEIWLEEEDYELAQKLSEIEGTEAQKMASLYQFIRDVCLRKMVKR</sequence>
<dbReference type="Proteomes" id="UP000018130">
    <property type="component" value="Unassembled WGS sequence"/>
</dbReference>
<gene>
    <name evidence="1" type="ORF">CWATWH0402_5147</name>
</gene>
<organism evidence="1 2">
    <name type="scientific">Crocosphaera watsonii WH 0402</name>
    <dbReference type="NCBI Taxonomy" id="1284629"/>
    <lineage>
        <taxon>Bacteria</taxon>
        <taxon>Bacillati</taxon>
        <taxon>Cyanobacteriota</taxon>
        <taxon>Cyanophyceae</taxon>
        <taxon>Oscillatoriophycideae</taxon>
        <taxon>Chroococcales</taxon>
        <taxon>Aphanothecaceae</taxon>
        <taxon>Crocosphaera</taxon>
    </lineage>
</organism>
<proteinExistence type="predicted"/>
<dbReference type="EMBL" id="CAQN01000588">
    <property type="protein sequence ID" value="CCQ67375.1"/>
    <property type="molecule type" value="Genomic_DNA"/>
</dbReference>
<comment type="caution">
    <text evidence="1">The sequence shown here is derived from an EMBL/GenBank/DDBJ whole genome shotgun (WGS) entry which is preliminary data.</text>
</comment>
<reference evidence="1 2" key="1">
    <citation type="submission" date="2013-01" db="EMBL/GenBank/DDBJ databases">
        <authorList>
            <person name="Bench S."/>
        </authorList>
    </citation>
    <scope>NUCLEOTIDE SEQUENCE [LARGE SCALE GENOMIC DNA]</scope>
    <source>
        <strain evidence="1 2">WH 0402</strain>
    </source>
</reference>